<proteinExistence type="predicted"/>
<evidence type="ECO:0000313" key="2">
    <source>
        <dbReference type="Proteomes" id="UP001169217"/>
    </source>
</evidence>
<dbReference type="EMBL" id="JARUPT010000480">
    <property type="protein sequence ID" value="KAK0370999.1"/>
    <property type="molecule type" value="Genomic_DNA"/>
</dbReference>
<keyword evidence="2" id="KW-1185">Reference proteome</keyword>
<gene>
    <name evidence="1" type="ORF">CLIM01_11649</name>
</gene>
<evidence type="ECO:0000313" key="1">
    <source>
        <dbReference type="EMBL" id="KAK0370999.1"/>
    </source>
</evidence>
<reference evidence="1" key="1">
    <citation type="submission" date="2023-04" db="EMBL/GenBank/DDBJ databases">
        <title>Colletotrichum limetticola genome sequence.</title>
        <authorList>
            <person name="Baroncelli R."/>
        </authorList>
    </citation>
    <scope>NUCLEOTIDE SEQUENCE</scope>
    <source>
        <strain evidence="1">KLA-Anderson</strain>
    </source>
</reference>
<sequence>MSAADSKTKSRCEVFGCENRTYSSPSNLKRHVKANHNQAVQVSCGKCFPNHLPKIKRHKDACGCVVLVEPLIPDVGHGVGTPGMSTTANTTTMPTFDVTHVMLDNCNNEYYPVGSISFGPL</sequence>
<dbReference type="Proteomes" id="UP001169217">
    <property type="component" value="Unassembled WGS sequence"/>
</dbReference>
<organism evidence="1 2">
    <name type="scientific">Colletotrichum limetticola</name>
    <dbReference type="NCBI Taxonomy" id="1209924"/>
    <lineage>
        <taxon>Eukaryota</taxon>
        <taxon>Fungi</taxon>
        <taxon>Dikarya</taxon>
        <taxon>Ascomycota</taxon>
        <taxon>Pezizomycotina</taxon>
        <taxon>Sordariomycetes</taxon>
        <taxon>Hypocreomycetidae</taxon>
        <taxon>Glomerellales</taxon>
        <taxon>Glomerellaceae</taxon>
        <taxon>Colletotrichum</taxon>
        <taxon>Colletotrichum acutatum species complex</taxon>
    </lineage>
</organism>
<name>A0ABQ9PHE9_9PEZI</name>
<evidence type="ECO:0008006" key="3">
    <source>
        <dbReference type="Google" id="ProtNLM"/>
    </source>
</evidence>
<comment type="caution">
    <text evidence="1">The sequence shown here is derived from an EMBL/GenBank/DDBJ whole genome shotgun (WGS) entry which is preliminary data.</text>
</comment>
<protein>
    <recommendedName>
        <fullName evidence="3">C2H2-type domain-containing protein</fullName>
    </recommendedName>
</protein>
<accession>A0ABQ9PHE9</accession>